<feature type="transmembrane region" description="Helical" evidence="8">
    <location>
        <begin position="346"/>
        <end position="367"/>
    </location>
</feature>
<feature type="transmembrane region" description="Helical" evidence="8">
    <location>
        <begin position="139"/>
        <end position="158"/>
    </location>
</feature>
<dbReference type="InterPro" id="IPR010065">
    <property type="entry name" value="AA_ABC_transptr_permease_3TM"/>
</dbReference>
<keyword evidence="3 8" id="KW-0813">Transport</keyword>
<evidence type="ECO:0000256" key="6">
    <source>
        <dbReference type="ARBA" id="ARBA00022989"/>
    </source>
</evidence>
<evidence type="ECO:0000256" key="3">
    <source>
        <dbReference type="ARBA" id="ARBA00022448"/>
    </source>
</evidence>
<dbReference type="AlphaFoldDB" id="A0A7W5Z3P6"/>
<feature type="domain" description="ABC transmembrane type-1" evidence="9">
    <location>
        <begin position="170"/>
        <end position="360"/>
    </location>
</feature>
<feature type="transmembrane region" description="Helical" evidence="8">
    <location>
        <begin position="307"/>
        <end position="326"/>
    </location>
</feature>
<keyword evidence="11" id="KW-1185">Reference proteome</keyword>
<accession>A0A7W5Z3P6</accession>
<proteinExistence type="inferred from homology"/>
<dbReference type="Gene3D" id="1.10.3720.10">
    <property type="entry name" value="MetI-like"/>
    <property type="match status" value="1"/>
</dbReference>
<gene>
    <name evidence="10" type="ORF">FHS81_001555</name>
</gene>
<dbReference type="EMBL" id="JACICC010000003">
    <property type="protein sequence ID" value="MBB3809473.1"/>
    <property type="molecule type" value="Genomic_DNA"/>
</dbReference>
<dbReference type="InterPro" id="IPR035906">
    <property type="entry name" value="MetI-like_sf"/>
</dbReference>
<dbReference type="PANTHER" id="PTHR30614">
    <property type="entry name" value="MEMBRANE COMPONENT OF AMINO ACID ABC TRANSPORTER"/>
    <property type="match status" value="1"/>
</dbReference>
<sequence>MTTVDDALASIRREREAERRPAAGEKGVAAGLARLRKLRNGLFGTWVNTLITLLTVLALWLIVPPFVRWAIIDAVWTGTSEDCAQAAGACWAFIGAKFNFIMFAFYPPSLHWRPFMVLVVIAALLVATATPRLWRRELLLAWFVGIVGSWLLMAGTFSPPTVASNQWGGLPVTMLVWTVCFGLGTPLAIGLALARRSNMRGVRVLAILFIELMRAIPFIAILYVAMLILPMAVPGGALIDKTIRAMIMITLFWSAYIAEVVRGGLQTIPAGQEDAAKALGLGYWRTTQLIILPQALRTVVPALVNQAIGFLLATSLLATIGIFDLLNAARASATDPKWLGYYDEAYMLVAFIYFILCYGGSRYSIWLERRLNVSHRR</sequence>
<evidence type="ECO:0000313" key="11">
    <source>
        <dbReference type="Proteomes" id="UP000537592"/>
    </source>
</evidence>
<dbReference type="Proteomes" id="UP000537592">
    <property type="component" value="Unassembled WGS sequence"/>
</dbReference>
<dbReference type="InterPro" id="IPR000515">
    <property type="entry name" value="MetI-like"/>
</dbReference>
<dbReference type="PANTHER" id="PTHR30614:SF41">
    <property type="entry name" value="INNER MEMBRANE AMINO-ACID ABC TRANSPORTER PERMEASE PROTEIN YHDY"/>
    <property type="match status" value="1"/>
</dbReference>
<evidence type="ECO:0000259" key="9">
    <source>
        <dbReference type="PROSITE" id="PS50928"/>
    </source>
</evidence>
<dbReference type="InterPro" id="IPR043429">
    <property type="entry name" value="ArtM/GltK/GlnP/TcyL/YhdX-like"/>
</dbReference>
<evidence type="ECO:0000256" key="2">
    <source>
        <dbReference type="ARBA" id="ARBA00010072"/>
    </source>
</evidence>
<comment type="caution">
    <text evidence="10">The sequence shown here is derived from an EMBL/GenBank/DDBJ whole genome shotgun (WGS) entry which is preliminary data.</text>
</comment>
<comment type="subcellular location">
    <subcellularLocation>
        <location evidence="1">Cell inner membrane</location>
        <topology evidence="1">Multi-pass membrane protein</topology>
    </subcellularLocation>
    <subcellularLocation>
        <location evidence="8">Cell membrane</location>
        <topology evidence="8">Multi-pass membrane protein</topology>
    </subcellularLocation>
</comment>
<dbReference type="GO" id="GO:0006865">
    <property type="term" value="P:amino acid transport"/>
    <property type="evidence" value="ECO:0007669"/>
    <property type="project" value="TreeGrafter"/>
</dbReference>
<evidence type="ECO:0000256" key="1">
    <source>
        <dbReference type="ARBA" id="ARBA00004429"/>
    </source>
</evidence>
<evidence type="ECO:0000256" key="4">
    <source>
        <dbReference type="ARBA" id="ARBA00022475"/>
    </source>
</evidence>
<dbReference type="GO" id="GO:0043190">
    <property type="term" value="C:ATP-binding cassette (ABC) transporter complex"/>
    <property type="evidence" value="ECO:0007669"/>
    <property type="project" value="InterPro"/>
</dbReference>
<keyword evidence="5 8" id="KW-0812">Transmembrane</keyword>
<evidence type="ECO:0000256" key="7">
    <source>
        <dbReference type="ARBA" id="ARBA00023136"/>
    </source>
</evidence>
<feature type="transmembrane region" description="Helical" evidence="8">
    <location>
        <begin position="205"/>
        <end position="231"/>
    </location>
</feature>
<name>A0A7W5Z3P6_9HYPH</name>
<feature type="transmembrane region" description="Helical" evidence="8">
    <location>
        <begin position="110"/>
        <end position="127"/>
    </location>
</feature>
<evidence type="ECO:0000313" key="10">
    <source>
        <dbReference type="EMBL" id="MBB3809473.1"/>
    </source>
</evidence>
<dbReference type="Pfam" id="PF00528">
    <property type="entry name" value="BPD_transp_1"/>
    <property type="match status" value="1"/>
</dbReference>
<evidence type="ECO:0000256" key="8">
    <source>
        <dbReference type="RuleBase" id="RU363032"/>
    </source>
</evidence>
<dbReference type="NCBIfam" id="TIGR01726">
    <property type="entry name" value="HEQRo_perm_3TM"/>
    <property type="match status" value="1"/>
</dbReference>
<feature type="transmembrane region" description="Helical" evidence="8">
    <location>
        <begin position="243"/>
        <end position="261"/>
    </location>
</feature>
<dbReference type="CDD" id="cd06261">
    <property type="entry name" value="TM_PBP2"/>
    <property type="match status" value="1"/>
</dbReference>
<dbReference type="GO" id="GO:0022857">
    <property type="term" value="F:transmembrane transporter activity"/>
    <property type="evidence" value="ECO:0007669"/>
    <property type="project" value="InterPro"/>
</dbReference>
<dbReference type="SUPFAM" id="SSF161098">
    <property type="entry name" value="MetI-like"/>
    <property type="match status" value="1"/>
</dbReference>
<dbReference type="PROSITE" id="PS50928">
    <property type="entry name" value="ABC_TM1"/>
    <property type="match status" value="1"/>
</dbReference>
<feature type="transmembrane region" description="Helical" evidence="8">
    <location>
        <begin position="42"/>
        <end position="63"/>
    </location>
</feature>
<dbReference type="RefSeq" id="WP_183751597.1">
    <property type="nucleotide sequence ID" value="NZ_JACICC010000003.1"/>
</dbReference>
<keyword evidence="4" id="KW-1003">Cell membrane</keyword>
<comment type="similarity">
    <text evidence="2">Belongs to the binding-protein-dependent transport system permease family. HisMQ subfamily.</text>
</comment>
<reference evidence="10 11" key="1">
    <citation type="submission" date="2020-08" db="EMBL/GenBank/DDBJ databases">
        <title>Genomic Encyclopedia of Type Strains, Phase IV (KMG-IV): sequencing the most valuable type-strain genomes for metagenomic binning, comparative biology and taxonomic classification.</title>
        <authorList>
            <person name="Goeker M."/>
        </authorList>
    </citation>
    <scope>NUCLEOTIDE SEQUENCE [LARGE SCALE GENOMIC DNA]</scope>
    <source>
        <strain evidence="10 11">DSM 28760</strain>
    </source>
</reference>
<keyword evidence="7 8" id="KW-0472">Membrane</keyword>
<organism evidence="10 11">
    <name type="scientific">Pseudochelatococcus contaminans</name>
    <dbReference type="NCBI Taxonomy" id="1538103"/>
    <lineage>
        <taxon>Bacteria</taxon>
        <taxon>Pseudomonadati</taxon>
        <taxon>Pseudomonadota</taxon>
        <taxon>Alphaproteobacteria</taxon>
        <taxon>Hyphomicrobiales</taxon>
        <taxon>Chelatococcaceae</taxon>
        <taxon>Pseudochelatococcus</taxon>
    </lineage>
</organism>
<feature type="transmembrane region" description="Helical" evidence="8">
    <location>
        <begin position="170"/>
        <end position="193"/>
    </location>
</feature>
<keyword evidence="6 8" id="KW-1133">Transmembrane helix</keyword>
<protein>
    <submittedName>
        <fullName evidence="10">General L-amino acid transport system permease protein</fullName>
    </submittedName>
</protein>
<evidence type="ECO:0000256" key="5">
    <source>
        <dbReference type="ARBA" id="ARBA00022692"/>
    </source>
</evidence>